<accession>A0A9W8KXT9</accession>
<feature type="region of interest" description="Disordered" evidence="2">
    <location>
        <begin position="1"/>
        <end position="21"/>
    </location>
</feature>
<dbReference type="GO" id="GO:0005739">
    <property type="term" value="C:mitochondrion"/>
    <property type="evidence" value="ECO:0007669"/>
    <property type="project" value="TreeGrafter"/>
</dbReference>
<dbReference type="Pfam" id="PF06747">
    <property type="entry name" value="CHCH"/>
    <property type="match status" value="1"/>
</dbReference>
<dbReference type="InterPro" id="IPR010625">
    <property type="entry name" value="CHCH"/>
</dbReference>
<gene>
    <name evidence="4" type="ORF">GGI25_003728</name>
</gene>
<proteinExistence type="predicted"/>
<evidence type="ECO:0000256" key="1">
    <source>
        <dbReference type="ARBA" id="ARBA00023157"/>
    </source>
</evidence>
<dbReference type="Proteomes" id="UP001151518">
    <property type="component" value="Unassembled WGS sequence"/>
</dbReference>
<feature type="region of interest" description="Disordered" evidence="2">
    <location>
        <begin position="51"/>
        <end position="85"/>
    </location>
</feature>
<evidence type="ECO:0000259" key="3">
    <source>
        <dbReference type="Pfam" id="PF06747"/>
    </source>
</evidence>
<keyword evidence="1" id="KW-1015">Disulfide bond</keyword>
<evidence type="ECO:0000313" key="4">
    <source>
        <dbReference type="EMBL" id="KAJ2675994.1"/>
    </source>
</evidence>
<organism evidence="4 5">
    <name type="scientific">Coemansia spiralis</name>
    <dbReference type="NCBI Taxonomy" id="417178"/>
    <lineage>
        <taxon>Eukaryota</taxon>
        <taxon>Fungi</taxon>
        <taxon>Fungi incertae sedis</taxon>
        <taxon>Zoopagomycota</taxon>
        <taxon>Kickxellomycotina</taxon>
        <taxon>Kickxellomycetes</taxon>
        <taxon>Kickxellales</taxon>
        <taxon>Kickxellaceae</taxon>
        <taxon>Coemansia</taxon>
    </lineage>
</organism>
<dbReference type="SUPFAM" id="SSF47072">
    <property type="entry name" value="Cysteine alpha-hairpin motif"/>
    <property type="match status" value="1"/>
</dbReference>
<protein>
    <recommendedName>
        <fullName evidence="3">CHCH domain-containing protein</fullName>
    </recommendedName>
</protein>
<feature type="compositionally biased region" description="Low complexity" evidence="2">
    <location>
        <begin position="62"/>
        <end position="79"/>
    </location>
</feature>
<sequence length="135" mass="13974">MAAPSPAMSAPPAMSPAAAAQPRQPGLIAQMASTAAGVAVGSAVGHTMGAAVTGMFSGNGDSSSQNAQQQQQQQPTSMQPAAYDQTFATQRTNNCDVDAKAFTRCLESTNNDMDACRYYLDALKSCQAFMNSQSL</sequence>
<evidence type="ECO:0000313" key="5">
    <source>
        <dbReference type="Proteomes" id="UP001151518"/>
    </source>
</evidence>
<dbReference type="GO" id="GO:0007005">
    <property type="term" value="P:mitochondrion organization"/>
    <property type="evidence" value="ECO:0007669"/>
    <property type="project" value="InterPro"/>
</dbReference>
<feature type="compositionally biased region" description="Low complexity" evidence="2">
    <location>
        <begin position="1"/>
        <end position="20"/>
    </location>
</feature>
<name>A0A9W8KXT9_9FUNG</name>
<dbReference type="AlphaFoldDB" id="A0A9W8KXT9"/>
<dbReference type="PANTHER" id="PTHR13523">
    <property type="entry name" value="COILED-COIL-HELIX-COILED-COIL-HELIX DOMAIN CONTAINING 2/NUR77"/>
    <property type="match status" value="1"/>
</dbReference>
<dbReference type="InterPro" id="IPR055304">
    <property type="entry name" value="CHCHD2/10-like"/>
</dbReference>
<dbReference type="OrthoDB" id="1106148at2759"/>
<reference evidence="4" key="1">
    <citation type="submission" date="2022-07" db="EMBL/GenBank/DDBJ databases">
        <title>Phylogenomic reconstructions and comparative analyses of Kickxellomycotina fungi.</title>
        <authorList>
            <person name="Reynolds N.K."/>
            <person name="Stajich J.E."/>
            <person name="Barry K."/>
            <person name="Grigoriev I.V."/>
            <person name="Crous P."/>
            <person name="Smith M.E."/>
        </authorList>
    </citation>
    <scope>NUCLEOTIDE SEQUENCE</scope>
    <source>
        <strain evidence="4">NRRL 3115</strain>
    </source>
</reference>
<comment type="caution">
    <text evidence="4">The sequence shown here is derived from an EMBL/GenBank/DDBJ whole genome shotgun (WGS) entry which is preliminary data.</text>
</comment>
<evidence type="ECO:0000256" key="2">
    <source>
        <dbReference type="SAM" id="MobiDB-lite"/>
    </source>
</evidence>
<dbReference type="InterPro" id="IPR009069">
    <property type="entry name" value="Cys_alpha_HP_mot_SF"/>
</dbReference>
<dbReference type="EMBL" id="JANBTW010000043">
    <property type="protein sequence ID" value="KAJ2675994.1"/>
    <property type="molecule type" value="Genomic_DNA"/>
</dbReference>
<feature type="domain" description="CHCH" evidence="3">
    <location>
        <begin position="95"/>
        <end position="127"/>
    </location>
</feature>
<dbReference type="GO" id="GO:0005634">
    <property type="term" value="C:nucleus"/>
    <property type="evidence" value="ECO:0007669"/>
    <property type="project" value="TreeGrafter"/>
</dbReference>
<dbReference type="PANTHER" id="PTHR13523:SF2">
    <property type="entry name" value="COILED-COIL-HELIX-COILED-COIL-HELIX DOMAIN CONTAINING 2, ISOFORM A-RELATED"/>
    <property type="match status" value="1"/>
</dbReference>